<comment type="caution">
    <text evidence="5">The sequence shown here is derived from an EMBL/GenBank/DDBJ whole genome shotgun (WGS) entry which is preliminary data.</text>
</comment>
<dbReference type="InterPro" id="IPR007206">
    <property type="entry name" value="Protein_HGH1_C"/>
</dbReference>
<dbReference type="InterPro" id="IPR016024">
    <property type="entry name" value="ARM-type_fold"/>
</dbReference>
<dbReference type="Proteomes" id="UP000541558">
    <property type="component" value="Unassembled WGS sequence"/>
</dbReference>
<protein>
    <recommendedName>
        <fullName evidence="7">Protein HGH1 homolog</fullName>
    </recommendedName>
</protein>
<dbReference type="EMBL" id="JAACJK010000111">
    <property type="protein sequence ID" value="KAF5332251.1"/>
    <property type="molecule type" value="Genomic_DNA"/>
</dbReference>
<feature type="region of interest" description="Disordered" evidence="2">
    <location>
        <begin position="406"/>
        <end position="448"/>
    </location>
</feature>
<dbReference type="PANTHER" id="PTHR13387:SF9">
    <property type="entry name" value="PROTEIN HGH1 HOMOLOG"/>
    <property type="match status" value="1"/>
</dbReference>
<evidence type="ECO:0000256" key="2">
    <source>
        <dbReference type="SAM" id="MobiDB-lite"/>
    </source>
</evidence>
<feature type="compositionally biased region" description="Acidic residues" evidence="2">
    <location>
        <begin position="437"/>
        <end position="448"/>
    </location>
</feature>
<dbReference type="InterPro" id="IPR007205">
    <property type="entry name" value="Protein_HGH1_N"/>
</dbReference>
<evidence type="ECO:0000313" key="6">
    <source>
        <dbReference type="Proteomes" id="UP000541558"/>
    </source>
</evidence>
<name>A0A8H5C064_9AGAR</name>
<feature type="domain" description="Protein HGH1 N-terminal" evidence="3">
    <location>
        <begin position="106"/>
        <end position="342"/>
    </location>
</feature>
<evidence type="ECO:0000259" key="3">
    <source>
        <dbReference type="Pfam" id="PF04063"/>
    </source>
</evidence>
<accession>A0A8H5C064</accession>
<proteinExistence type="inferred from homology"/>
<dbReference type="AlphaFoldDB" id="A0A8H5C064"/>
<comment type="similarity">
    <text evidence="1">Belongs to the HGH1 family.</text>
</comment>
<gene>
    <name evidence="5" type="ORF">D9611_008206</name>
</gene>
<dbReference type="Pfam" id="PF04063">
    <property type="entry name" value="DUF383"/>
    <property type="match status" value="1"/>
</dbReference>
<evidence type="ECO:0000313" key="5">
    <source>
        <dbReference type="EMBL" id="KAF5332251.1"/>
    </source>
</evidence>
<evidence type="ECO:0008006" key="7">
    <source>
        <dbReference type="Google" id="ProtNLM"/>
    </source>
</evidence>
<dbReference type="Pfam" id="PF04064">
    <property type="entry name" value="DUF384"/>
    <property type="match status" value="1"/>
</dbReference>
<sequence>MEAQLLELVQFLRDRNPQARQLALENLLPQTVPGAPYRNAIFFKGLGGGGLQKAKESDVIRDLKLLCRDQLSVSHDAFRALVNLSDSPLLITPLSDPAFLNFIVSYIINPQSICADLAAMLLSNLTASSPACAVLLKMKIKVILHNGSLYPVDSRCGSCGAPVPYPTGEEKEVPALPLLVEAFVQGATMGDITELSKRPRKGELNFLASVFANMSVSPTGRDFFLSPQPFELAKETSALNYPLSKIVPFTEHKDPIRRKGTASTIKNCAFNARAHKAILSRDTEMVTVKPSTTPAPGIGALPYLLLPLAGPEEFDLDDQEKLLPELQFLDPSKTREADASIRLILVESLLLLCHTRWGRDYQREHGVYEILREAHMHEKNENVQEHMERLVQLLKGDEPKIAAADDEEDIDNAGLEVQDLMGTPASSTETTKPKVDDSDEEDFMIEEI</sequence>
<dbReference type="InterPro" id="IPR039717">
    <property type="entry name" value="Hgh1"/>
</dbReference>
<feature type="domain" description="Protein HGH1 C-terminal" evidence="4">
    <location>
        <begin position="348"/>
        <end position="400"/>
    </location>
</feature>
<keyword evidence="6" id="KW-1185">Reference proteome</keyword>
<evidence type="ECO:0000256" key="1">
    <source>
        <dbReference type="ARBA" id="ARBA00006712"/>
    </source>
</evidence>
<dbReference type="PANTHER" id="PTHR13387">
    <property type="entry name" value="PROTEIN HGH1 HOMOLOG"/>
    <property type="match status" value="1"/>
</dbReference>
<reference evidence="5 6" key="1">
    <citation type="journal article" date="2020" name="ISME J.">
        <title>Uncovering the hidden diversity of litter-decomposition mechanisms in mushroom-forming fungi.</title>
        <authorList>
            <person name="Floudas D."/>
            <person name="Bentzer J."/>
            <person name="Ahren D."/>
            <person name="Johansson T."/>
            <person name="Persson P."/>
            <person name="Tunlid A."/>
        </authorList>
    </citation>
    <scope>NUCLEOTIDE SEQUENCE [LARGE SCALE GENOMIC DNA]</scope>
    <source>
        <strain evidence="5 6">CBS 175.51</strain>
    </source>
</reference>
<organism evidence="5 6">
    <name type="scientific">Ephemerocybe angulata</name>
    <dbReference type="NCBI Taxonomy" id="980116"/>
    <lineage>
        <taxon>Eukaryota</taxon>
        <taxon>Fungi</taxon>
        <taxon>Dikarya</taxon>
        <taxon>Basidiomycota</taxon>
        <taxon>Agaricomycotina</taxon>
        <taxon>Agaricomycetes</taxon>
        <taxon>Agaricomycetidae</taxon>
        <taxon>Agaricales</taxon>
        <taxon>Agaricineae</taxon>
        <taxon>Psathyrellaceae</taxon>
        <taxon>Ephemerocybe</taxon>
    </lineage>
</organism>
<dbReference type="OrthoDB" id="338814at2759"/>
<evidence type="ECO:0000259" key="4">
    <source>
        <dbReference type="Pfam" id="PF04064"/>
    </source>
</evidence>
<dbReference type="SUPFAM" id="SSF48371">
    <property type="entry name" value="ARM repeat"/>
    <property type="match status" value="1"/>
</dbReference>